<dbReference type="AlphaFoldDB" id="R3W2L1"/>
<sequence>MTFQQLVDFFEETQVTAILEPSERLDADVAHFIEYTFQTVGSPFGLLYRQWLPVPYLSIADNLLLGSSIKRKEAKSLILDTLALVNLDEQILGKDIGELTAFEEVKLQLAHHLILQKRGILVENVFSTLSVQQIQELLPLLRQLAKRTRLAIVILTPDMSIANSPYMDHFIHSTDDSSKRKHA</sequence>
<accession>R3W2L1</accession>
<evidence type="ECO:0000313" key="1">
    <source>
        <dbReference type="EMBL" id="EOL41897.1"/>
    </source>
</evidence>
<dbReference type="SUPFAM" id="SSF52540">
    <property type="entry name" value="P-loop containing nucleoside triphosphate hydrolases"/>
    <property type="match status" value="1"/>
</dbReference>
<dbReference type="STRING" id="154621.RV11_GL001559"/>
<protein>
    <recommendedName>
        <fullName evidence="3">ABC transporter domain-containing protein</fullName>
    </recommendedName>
</protein>
<name>R3W2L1_9ENTE</name>
<reference evidence="1 2" key="1">
    <citation type="submission" date="2013-02" db="EMBL/GenBank/DDBJ databases">
        <title>The Genome Sequence of Enterococcus phoeniculicola BAA-412.</title>
        <authorList>
            <consortium name="The Broad Institute Genome Sequencing Platform"/>
            <consortium name="The Broad Institute Genome Sequencing Center for Infectious Disease"/>
            <person name="Earl A.M."/>
            <person name="Gilmore M.S."/>
            <person name="Lebreton F."/>
            <person name="Walker B."/>
            <person name="Young S.K."/>
            <person name="Zeng Q."/>
            <person name="Gargeya S."/>
            <person name="Fitzgerald M."/>
            <person name="Haas B."/>
            <person name="Abouelleil A."/>
            <person name="Alvarado L."/>
            <person name="Arachchi H.M."/>
            <person name="Berlin A.M."/>
            <person name="Chapman S.B."/>
            <person name="Dewar J."/>
            <person name="Goldberg J."/>
            <person name="Griggs A."/>
            <person name="Gujja S."/>
            <person name="Hansen M."/>
            <person name="Howarth C."/>
            <person name="Imamovic A."/>
            <person name="Larimer J."/>
            <person name="McCowan C."/>
            <person name="Murphy C."/>
            <person name="Neiman D."/>
            <person name="Pearson M."/>
            <person name="Priest M."/>
            <person name="Roberts A."/>
            <person name="Saif S."/>
            <person name="Shea T."/>
            <person name="Sisk P."/>
            <person name="Sykes S."/>
            <person name="Wortman J."/>
            <person name="Nusbaum C."/>
            <person name="Birren B."/>
        </authorList>
    </citation>
    <scope>NUCLEOTIDE SEQUENCE [LARGE SCALE GENOMIC DNA]</scope>
    <source>
        <strain evidence="1 2">ATCC BAA-412</strain>
    </source>
</reference>
<dbReference type="Proteomes" id="UP000013785">
    <property type="component" value="Unassembled WGS sequence"/>
</dbReference>
<organism evidence="1 2">
    <name type="scientific">Enterococcus phoeniculicola ATCC BAA-412</name>
    <dbReference type="NCBI Taxonomy" id="1158610"/>
    <lineage>
        <taxon>Bacteria</taxon>
        <taxon>Bacillati</taxon>
        <taxon>Bacillota</taxon>
        <taxon>Bacilli</taxon>
        <taxon>Lactobacillales</taxon>
        <taxon>Enterococcaceae</taxon>
        <taxon>Enterococcus</taxon>
    </lineage>
</organism>
<dbReference type="EMBL" id="AJAT01000017">
    <property type="protein sequence ID" value="EOL41897.1"/>
    <property type="molecule type" value="Genomic_DNA"/>
</dbReference>
<dbReference type="Gene3D" id="3.40.50.300">
    <property type="entry name" value="P-loop containing nucleotide triphosphate hydrolases"/>
    <property type="match status" value="1"/>
</dbReference>
<evidence type="ECO:0008006" key="3">
    <source>
        <dbReference type="Google" id="ProtNLM"/>
    </source>
</evidence>
<dbReference type="OrthoDB" id="2182675at2"/>
<comment type="caution">
    <text evidence="1">The sequence shown here is derived from an EMBL/GenBank/DDBJ whole genome shotgun (WGS) entry which is preliminary data.</text>
</comment>
<keyword evidence="2" id="KW-1185">Reference proteome</keyword>
<evidence type="ECO:0000313" key="2">
    <source>
        <dbReference type="Proteomes" id="UP000013785"/>
    </source>
</evidence>
<dbReference type="InterPro" id="IPR027417">
    <property type="entry name" value="P-loop_NTPase"/>
</dbReference>
<dbReference type="eggNOG" id="COG4148">
    <property type="taxonomic scope" value="Bacteria"/>
</dbReference>
<dbReference type="RefSeq" id="WP_010768889.1">
    <property type="nucleotide sequence ID" value="NZ_ASWE01000001.1"/>
</dbReference>
<dbReference type="PATRIC" id="fig|1158610.3.peg.2220"/>
<gene>
    <name evidence="1" type="ORF">UC3_02245</name>
</gene>
<proteinExistence type="predicted"/>
<dbReference type="HOGENOM" id="CLU_126469_0_0_9"/>